<gene>
    <name evidence="7" type="ORF">HICCMSTLAB_LOCUS7412</name>
</gene>
<dbReference type="GO" id="GO:0097037">
    <property type="term" value="P:heme export"/>
    <property type="evidence" value="ECO:0007669"/>
    <property type="project" value="TreeGrafter"/>
</dbReference>
<keyword evidence="8" id="KW-1185">Reference proteome</keyword>
<reference evidence="7" key="1">
    <citation type="submission" date="2021-04" db="EMBL/GenBank/DDBJ databases">
        <authorList>
            <person name="Chebbi M.A.C M."/>
        </authorList>
    </citation>
    <scope>NUCLEOTIDE SEQUENCE</scope>
</reference>
<proteinExistence type="predicted"/>
<dbReference type="OrthoDB" id="422206at2759"/>
<keyword evidence="4 5" id="KW-0472">Membrane</keyword>
<evidence type="ECO:0000256" key="3">
    <source>
        <dbReference type="ARBA" id="ARBA00022989"/>
    </source>
</evidence>
<evidence type="ECO:0000256" key="2">
    <source>
        <dbReference type="ARBA" id="ARBA00022692"/>
    </source>
</evidence>
<feature type="transmembrane region" description="Helical" evidence="5">
    <location>
        <begin position="197"/>
        <end position="216"/>
    </location>
</feature>
<keyword evidence="2 5" id="KW-0812">Transmembrane</keyword>
<dbReference type="SUPFAM" id="SSF103473">
    <property type="entry name" value="MFS general substrate transporter"/>
    <property type="match status" value="1"/>
</dbReference>
<evidence type="ECO:0000256" key="4">
    <source>
        <dbReference type="ARBA" id="ARBA00023136"/>
    </source>
</evidence>
<feature type="transmembrane region" description="Helical" evidence="5">
    <location>
        <begin position="386"/>
        <end position="406"/>
    </location>
</feature>
<dbReference type="GO" id="GO:0015232">
    <property type="term" value="F:heme transmembrane transporter activity"/>
    <property type="evidence" value="ECO:0007669"/>
    <property type="project" value="TreeGrafter"/>
</dbReference>
<feature type="transmembrane region" description="Helical" evidence="5">
    <location>
        <begin position="158"/>
        <end position="177"/>
    </location>
</feature>
<feature type="transmembrane region" description="Helical" evidence="5">
    <location>
        <begin position="325"/>
        <end position="343"/>
    </location>
</feature>
<dbReference type="PANTHER" id="PTHR10924">
    <property type="entry name" value="MAJOR FACILITATOR SUPERFAMILY PROTEIN-RELATED"/>
    <property type="match status" value="1"/>
</dbReference>
<dbReference type="InterPro" id="IPR011701">
    <property type="entry name" value="MFS"/>
</dbReference>
<feature type="transmembrane region" description="Helical" evidence="5">
    <location>
        <begin position="294"/>
        <end position="313"/>
    </location>
</feature>
<dbReference type="Pfam" id="PF07690">
    <property type="entry name" value="MFS_1"/>
    <property type="match status" value="1"/>
</dbReference>
<dbReference type="PROSITE" id="PS50850">
    <property type="entry name" value="MFS"/>
    <property type="match status" value="1"/>
</dbReference>
<feature type="transmembrane region" description="Helical" evidence="5">
    <location>
        <begin position="125"/>
        <end position="146"/>
    </location>
</feature>
<evidence type="ECO:0000259" key="6">
    <source>
        <dbReference type="PROSITE" id="PS50850"/>
    </source>
</evidence>
<dbReference type="InterPro" id="IPR049680">
    <property type="entry name" value="FLVCR1-2_SLC49-like"/>
</dbReference>
<organism evidence="7 8">
    <name type="scientific">Cotesia congregata</name>
    <name type="common">Parasitoid wasp</name>
    <name type="synonym">Apanteles congregatus</name>
    <dbReference type="NCBI Taxonomy" id="51543"/>
    <lineage>
        <taxon>Eukaryota</taxon>
        <taxon>Metazoa</taxon>
        <taxon>Ecdysozoa</taxon>
        <taxon>Arthropoda</taxon>
        <taxon>Hexapoda</taxon>
        <taxon>Insecta</taxon>
        <taxon>Pterygota</taxon>
        <taxon>Neoptera</taxon>
        <taxon>Endopterygota</taxon>
        <taxon>Hymenoptera</taxon>
        <taxon>Apocrita</taxon>
        <taxon>Ichneumonoidea</taxon>
        <taxon>Braconidae</taxon>
        <taxon>Microgastrinae</taxon>
        <taxon>Cotesia</taxon>
    </lineage>
</organism>
<dbReference type="AlphaFoldDB" id="A0A8J2HKG0"/>
<comment type="subcellular location">
    <subcellularLocation>
        <location evidence="1">Membrane</location>
        <topology evidence="1">Multi-pass membrane protein</topology>
    </subcellularLocation>
</comment>
<dbReference type="PANTHER" id="PTHR10924:SF4">
    <property type="entry name" value="GH15861P"/>
    <property type="match status" value="1"/>
</dbReference>
<dbReference type="InterPro" id="IPR036259">
    <property type="entry name" value="MFS_trans_sf"/>
</dbReference>
<dbReference type="Gene3D" id="1.20.1250.20">
    <property type="entry name" value="MFS general substrate transporter like domains"/>
    <property type="match status" value="1"/>
</dbReference>
<keyword evidence="3 5" id="KW-1133">Transmembrane helix</keyword>
<feature type="transmembrane region" description="Helical" evidence="5">
    <location>
        <begin position="349"/>
        <end position="366"/>
    </location>
</feature>
<dbReference type="Proteomes" id="UP000786811">
    <property type="component" value="Unassembled WGS sequence"/>
</dbReference>
<feature type="transmembrane region" description="Helical" evidence="5">
    <location>
        <begin position="255"/>
        <end position="282"/>
    </location>
</feature>
<evidence type="ECO:0000256" key="5">
    <source>
        <dbReference type="SAM" id="Phobius"/>
    </source>
</evidence>
<sequence length="463" mass="51835">MMEEKISSQDDNRGGNGDEINIKEYKKRWIMLGLFTIYTGLSTFQWVEYSIISNIISRYYNVSSLAVDMTSMTYMFYYVILVVPGSYMAERIGLRWTAILGSSFVCIGSWIKIFSVSPNGFITTFIGQSFLAVTQVVILTVPGRLAALWFPSRQISTATSLGIFGNQLGVALGFWLTPILVKNHEKLEDIGADLLKLFWTVAALSTASFILVVIFFQDEPKLPPSQTRKLQKINNSENKSGLIKPIKRLMTNKSYLILCNSYGLGVGVLNVVGTLLNQMFLIHFKNGEEDAGRLGLLIIVMGMFGSVIFGFILDKTHKFKETTVTVYFLTLLGQILFAIAMWIEIKWTVYLAATFLGFFLSGYLALGYEMCAEYTYPESESIATGILNIANNIYGIILVIISGKLMETNGDLAVHICLCVSLLFGFIMTVLTKDEQKRQDAQKKVYINVSSTDRDIPINNHPI</sequence>
<feature type="transmembrane region" description="Helical" evidence="5">
    <location>
        <begin position="412"/>
        <end position="431"/>
    </location>
</feature>
<evidence type="ECO:0000313" key="7">
    <source>
        <dbReference type="EMBL" id="CAG5094086.1"/>
    </source>
</evidence>
<keyword evidence="7" id="KW-0675">Receptor</keyword>
<dbReference type="EMBL" id="CAJNRD030001120">
    <property type="protein sequence ID" value="CAG5094086.1"/>
    <property type="molecule type" value="Genomic_DNA"/>
</dbReference>
<protein>
    <submittedName>
        <fullName evidence="7">Similar to Flvcr2: Feline leukemia virus subgroup C receptor-related protein 2 (Mus musculus)</fullName>
    </submittedName>
</protein>
<accession>A0A8J2HKG0</accession>
<dbReference type="GO" id="GO:0016020">
    <property type="term" value="C:membrane"/>
    <property type="evidence" value="ECO:0007669"/>
    <property type="project" value="UniProtKB-SubCell"/>
</dbReference>
<feature type="domain" description="Major facilitator superfamily (MFS) profile" evidence="6">
    <location>
        <begin position="28"/>
        <end position="437"/>
    </location>
</feature>
<feature type="transmembrane region" description="Helical" evidence="5">
    <location>
        <begin position="92"/>
        <end position="113"/>
    </location>
</feature>
<comment type="caution">
    <text evidence="7">The sequence shown here is derived from an EMBL/GenBank/DDBJ whole genome shotgun (WGS) entry which is preliminary data.</text>
</comment>
<name>A0A8J2HKG0_COTCN</name>
<evidence type="ECO:0000313" key="8">
    <source>
        <dbReference type="Proteomes" id="UP000786811"/>
    </source>
</evidence>
<feature type="transmembrane region" description="Helical" evidence="5">
    <location>
        <begin position="29"/>
        <end position="47"/>
    </location>
</feature>
<evidence type="ECO:0000256" key="1">
    <source>
        <dbReference type="ARBA" id="ARBA00004141"/>
    </source>
</evidence>
<feature type="transmembrane region" description="Helical" evidence="5">
    <location>
        <begin position="59"/>
        <end position="80"/>
    </location>
</feature>
<dbReference type="GO" id="GO:0020037">
    <property type="term" value="F:heme binding"/>
    <property type="evidence" value="ECO:0007669"/>
    <property type="project" value="TreeGrafter"/>
</dbReference>
<dbReference type="InterPro" id="IPR020846">
    <property type="entry name" value="MFS_dom"/>
</dbReference>